<name>K0R4G3_THAOC</name>
<sequence length="579" mass="64581">MSRLVSFAKTPISFMSKLLTPSKSRGDGAEHPQVPRTPPSGTSEAALGAAQLPSAKRTFYSAQPSTEWVSSQQTKHGVECRKNFLEKFDEVSFQLTEDHHDDFVEKIKDIFEGEGLDDVFNVSRDDSGRRIGRERDDSTPASILDEYKTSGGVTLEHVQEQVALQTRTGLLDTPTTSKDKYQIRIDATEITLDNATGRLARDDYRSLCLGSLLADVLFAIFGRAKIKKLIKSARYSVLGVEVETRKEVVIGPLLLCLVLDEMRAPALEVVDKLMNDFNEFTIKKVDKESPALLLGELQDKAELVNRAANKTKLDETDIAARFKNACLKGTNKRFVRVVEKQWAKVEKGKKTLPEFYEKVRDEYRRLNSSTVEDEESLGLKQIALVTESQKDLTKKLQKIEEKSRSSKQSKDKSGGRGDKTVAWKDGHLVDRHGFKLSHKTKTNVKHPTTGKIMTWTPAGEGVSKGRYYAAGYMPVKAWMRLSEEEKIAANPRYKSGPGKENKSSLTKTGNGATKRGAPSTPTSKDGDAKKTPQRMQVKHSFVTRAVCKQGMSEDDASKYFDDLVWPEDKDDATDGSSKE</sequence>
<protein>
    <submittedName>
        <fullName evidence="2">Uncharacterized protein</fullName>
    </submittedName>
</protein>
<feature type="region of interest" description="Disordered" evidence="1">
    <location>
        <begin position="19"/>
        <end position="46"/>
    </location>
</feature>
<dbReference type="Proteomes" id="UP000266841">
    <property type="component" value="Unassembled WGS sequence"/>
</dbReference>
<dbReference type="AlphaFoldDB" id="K0R4G3"/>
<reference evidence="2 3" key="1">
    <citation type="journal article" date="2012" name="Genome Biol.">
        <title>Genome and low-iron response of an oceanic diatom adapted to chronic iron limitation.</title>
        <authorList>
            <person name="Lommer M."/>
            <person name="Specht M."/>
            <person name="Roy A.S."/>
            <person name="Kraemer L."/>
            <person name="Andreson R."/>
            <person name="Gutowska M.A."/>
            <person name="Wolf J."/>
            <person name="Bergner S.V."/>
            <person name="Schilhabel M.B."/>
            <person name="Klostermeier U.C."/>
            <person name="Beiko R.G."/>
            <person name="Rosenstiel P."/>
            <person name="Hippler M."/>
            <person name="Laroche J."/>
        </authorList>
    </citation>
    <scope>NUCLEOTIDE SEQUENCE [LARGE SCALE GENOMIC DNA]</scope>
    <source>
        <strain evidence="2 3">CCMP1005</strain>
    </source>
</reference>
<accession>K0R4G3</accession>
<feature type="region of interest" description="Disordered" evidence="1">
    <location>
        <begin position="489"/>
        <end position="579"/>
    </location>
</feature>
<feature type="compositionally biased region" description="Acidic residues" evidence="1">
    <location>
        <begin position="564"/>
        <end position="573"/>
    </location>
</feature>
<dbReference type="EMBL" id="AGNL01047685">
    <property type="protein sequence ID" value="EJK46549.1"/>
    <property type="molecule type" value="Genomic_DNA"/>
</dbReference>
<organism evidence="2 3">
    <name type="scientific">Thalassiosira oceanica</name>
    <name type="common">Marine diatom</name>
    <dbReference type="NCBI Taxonomy" id="159749"/>
    <lineage>
        <taxon>Eukaryota</taxon>
        <taxon>Sar</taxon>
        <taxon>Stramenopiles</taxon>
        <taxon>Ochrophyta</taxon>
        <taxon>Bacillariophyta</taxon>
        <taxon>Coscinodiscophyceae</taxon>
        <taxon>Thalassiosirophycidae</taxon>
        <taxon>Thalassiosirales</taxon>
        <taxon>Thalassiosiraceae</taxon>
        <taxon>Thalassiosira</taxon>
    </lineage>
</organism>
<keyword evidence="3" id="KW-1185">Reference proteome</keyword>
<evidence type="ECO:0000313" key="3">
    <source>
        <dbReference type="Proteomes" id="UP000266841"/>
    </source>
</evidence>
<comment type="caution">
    <text evidence="2">The sequence shown here is derived from an EMBL/GenBank/DDBJ whole genome shotgun (WGS) entry which is preliminary data.</text>
</comment>
<evidence type="ECO:0000256" key="1">
    <source>
        <dbReference type="SAM" id="MobiDB-lite"/>
    </source>
</evidence>
<feature type="region of interest" description="Disordered" evidence="1">
    <location>
        <begin position="396"/>
        <end position="422"/>
    </location>
</feature>
<evidence type="ECO:0000313" key="2">
    <source>
        <dbReference type="EMBL" id="EJK46549.1"/>
    </source>
</evidence>
<proteinExistence type="predicted"/>
<gene>
    <name evidence="2" type="ORF">THAOC_34779</name>
</gene>